<dbReference type="EMBL" id="UYJE01001603">
    <property type="protein sequence ID" value="VDI03446.1"/>
    <property type="molecule type" value="Genomic_DNA"/>
</dbReference>
<organism evidence="1 2">
    <name type="scientific">Mytilus galloprovincialis</name>
    <name type="common">Mediterranean mussel</name>
    <dbReference type="NCBI Taxonomy" id="29158"/>
    <lineage>
        <taxon>Eukaryota</taxon>
        <taxon>Metazoa</taxon>
        <taxon>Spiralia</taxon>
        <taxon>Lophotrochozoa</taxon>
        <taxon>Mollusca</taxon>
        <taxon>Bivalvia</taxon>
        <taxon>Autobranchia</taxon>
        <taxon>Pteriomorphia</taxon>
        <taxon>Mytilida</taxon>
        <taxon>Mytiloidea</taxon>
        <taxon>Mytilidae</taxon>
        <taxon>Mytilinae</taxon>
        <taxon>Mytilus</taxon>
    </lineage>
</organism>
<evidence type="ECO:0000313" key="2">
    <source>
        <dbReference type="Proteomes" id="UP000596742"/>
    </source>
</evidence>
<protein>
    <submittedName>
        <fullName evidence="1">Uncharacterized protein</fullName>
    </submittedName>
</protein>
<dbReference type="OrthoDB" id="7699018at2759"/>
<dbReference type="Proteomes" id="UP000596742">
    <property type="component" value="Unassembled WGS sequence"/>
</dbReference>
<evidence type="ECO:0000313" key="1">
    <source>
        <dbReference type="EMBL" id="VDI03446.1"/>
    </source>
</evidence>
<name>A0A8B6CDT8_MYTGA</name>
<reference evidence="1" key="1">
    <citation type="submission" date="2018-11" db="EMBL/GenBank/DDBJ databases">
        <authorList>
            <person name="Alioto T."/>
            <person name="Alioto T."/>
        </authorList>
    </citation>
    <scope>NUCLEOTIDE SEQUENCE</scope>
</reference>
<proteinExistence type="predicted"/>
<gene>
    <name evidence="1" type="ORF">MGAL_10B061355</name>
</gene>
<accession>A0A8B6CDT8</accession>
<comment type="caution">
    <text evidence="1">The sequence shown here is derived from an EMBL/GenBank/DDBJ whole genome shotgun (WGS) entry which is preliminary data.</text>
</comment>
<dbReference type="AlphaFoldDB" id="A0A8B6CDT8"/>
<sequence>MAGNWKILRKSACVNDHGNYVYEYLDVGAEAELEGDNTSDVSKSWTIGRRIVEWNILSEGMYCCTLQVSTSPVRYCRRTIVWARWSTDGIKVYQMGNHSKSEGLKVELNNLVTKMIGRSNSLNDLGSTQSNESFNQLVSVKAPKSRHYGGSCSLQNRLSAAVLQKNEGYGYLSKINEAANLSPG</sequence>
<keyword evidence="2" id="KW-1185">Reference proteome</keyword>